<dbReference type="Proteomes" id="UP000009038">
    <property type="component" value="Unassembled WGS sequence"/>
</dbReference>
<comment type="caution">
    <text evidence="1">The sequence shown here is derived from an EMBL/GenBank/DDBJ whole genome shotgun (WGS) entry which is preliminary data.</text>
</comment>
<dbReference type="HOGENOM" id="CLU_128829_0_0_1"/>
<organism evidence="1 2">
    <name type="scientific">Aspergillus niger (strain ATCC 1015 / CBS 113.46 / FGSC A1144 / LSHB Ac4 / NCTC 3858a / NRRL 328 / USDA 3528.7)</name>
    <dbReference type="NCBI Taxonomy" id="380704"/>
    <lineage>
        <taxon>Eukaryota</taxon>
        <taxon>Fungi</taxon>
        <taxon>Dikarya</taxon>
        <taxon>Ascomycota</taxon>
        <taxon>Pezizomycotina</taxon>
        <taxon>Eurotiomycetes</taxon>
        <taxon>Eurotiomycetidae</taxon>
        <taxon>Eurotiales</taxon>
        <taxon>Aspergillaceae</taxon>
        <taxon>Aspergillus</taxon>
        <taxon>Aspergillus subgen. Circumdati</taxon>
    </lineage>
</organism>
<gene>
    <name evidence="1" type="ORF">ASPNIDRAFT_42208</name>
</gene>
<evidence type="ECO:0000313" key="2">
    <source>
        <dbReference type="Proteomes" id="UP000009038"/>
    </source>
</evidence>
<accession>G3XW32</accession>
<dbReference type="VEuPathDB" id="FungiDB:ASPNIDRAFT2_42208"/>
<evidence type="ECO:0000313" key="1">
    <source>
        <dbReference type="EMBL" id="EHA25435.1"/>
    </source>
</evidence>
<proteinExistence type="predicted"/>
<reference evidence="1 2" key="1">
    <citation type="journal article" date="2011" name="Genome Res.">
        <title>Comparative genomics of citric-acid-producing Aspergillus niger ATCC 1015 versus enzyme-producing CBS 513.88.</title>
        <authorList>
            <person name="Andersen M.R."/>
            <person name="Salazar M.P."/>
            <person name="Schaap P.J."/>
            <person name="van de Vondervoort P.J."/>
            <person name="Culley D."/>
            <person name="Thykaer J."/>
            <person name="Frisvad J.C."/>
            <person name="Nielsen K.F."/>
            <person name="Albang R."/>
            <person name="Albermann K."/>
            <person name="Berka R.M."/>
            <person name="Braus G.H."/>
            <person name="Braus-Stromeyer S.A."/>
            <person name="Corrochano L.M."/>
            <person name="Dai Z."/>
            <person name="van Dijck P.W."/>
            <person name="Hofmann G."/>
            <person name="Lasure L.L."/>
            <person name="Magnuson J.K."/>
            <person name="Menke H."/>
            <person name="Meijer M."/>
            <person name="Meijer S.L."/>
            <person name="Nielsen J.B."/>
            <person name="Nielsen M.L."/>
            <person name="van Ooyen A.J."/>
            <person name="Pel H.J."/>
            <person name="Poulsen L."/>
            <person name="Samson R.A."/>
            <person name="Stam H."/>
            <person name="Tsang A."/>
            <person name="van den Brink J.M."/>
            <person name="Atkins A."/>
            <person name="Aerts A."/>
            <person name="Shapiro H."/>
            <person name="Pangilinan J."/>
            <person name="Salamov A."/>
            <person name="Lou Y."/>
            <person name="Lindquist E."/>
            <person name="Lucas S."/>
            <person name="Grimwood J."/>
            <person name="Grigoriev I.V."/>
            <person name="Kubicek C.P."/>
            <person name="Martinez D."/>
            <person name="van Peij N.N."/>
            <person name="Roubos J.A."/>
            <person name="Nielsen J."/>
            <person name="Baker S.E."/>
        </authorList>
    </citation>
    <scope>NUCLEOTIDE SEQUENCE [LARGE SCALE GENOMIC DNA]</scope>
    <source>
        <strain evidence="2">ATCC 1015 / CBS 113.46 / FGSC A1144 / LSHB Ac4 / NCTC 3858a / NRRL 328 / USDA 3528.7</strain>
    </source>
</reference>
<sequence length="160" mass="17683">MIGPLALRGHEPWGQESFHIRHVLTARYVADYDNDNPTDTRKRNIPLSSEVLDIDIMTEGILLAEAHTRARIGAILFKTLAIAEKKDGMTQEKVSSSSTQSAQSVLLQYATHMMMPSGLFNKKRDLVSGRTDYSLWYGGPSEMEVDFVVSEAGILGGLSI</sequence>
<dbReference type="OrthoDB" id="2103397at2759"/>
<dbReference type="AlphaFoldDB" id="G3XW32"/>
<dbReference type="EMBL" id="ACJE01000006">
    <property type="protein sequence ID" value="EHA25435.1"/>
    <property type="molecule type" value="Genomic_DNA"/>
</dbReference>
<protein>
    <submittedName>
        <fullName evidence="1">Uncharacterized protein</fullName>
    </submittedName>
</protein>
<name>G3XW32_ASPNA</name>
<dbReference type="STRING" id="380704.G3XW32"/>